<evidence type="ECO:0000313" key="3">
    <source>
        <dbReference type="EMBL" id="OII73342.1"/>
    </source>
</evidence>
<evidence type="ECO:0000256" key="1">
    <source>
        <dbReference type="SAM" id="MobiDB-lite"/>
    </source>
</evidence>
<dbReference type="OrthoDB" id="343614at2759"/>
<feature type="compositionally biased region" description="Low complexity" evidence="1">
    <location>
        <begin position="44"/>
        <end position="55"/>
    </location>
</feature>
<feature type="compositionally biased region" description="Basic and acidic residues" evidence="1">
    <location>
        <begin position="194"/>
        <end position="203"/>
    </location>
</feature>
<evidence type="ECO:0000256" key="2">
    <source>
        <dbReference type="SAM" id="SignalP"/>
    </source>
</evidence>
<accession>A0A1J4MGI1</accession>
<dbReference type="VEuPathDB" id="CryptoDB:cubi_02554"/>
<feature type="region of interest" description="Disordered" evidence="1">
    <location>
        <begin position="31"/>
        <end position="74"/>
    </location>
</feature>
<gene>
    <name evidence="3" type="ORF">cubi_02554</name>
</gene>
<dbReference type="Proteomes" id="UP000186176">
    <property type="component" value="Unassembled WGS sequence"/>
</dbReference>
<name>A0A1J4MGI1_9CRYT</name>
<reference evidence="3 4" key="1">
    <citation type="submission" date="2016-10" db="EMBL/GenBank/DDBJ databases">
        <title>Reductive evolution of mitochondrial metabolism and differential evolution of invasion-related proteins in Cryptosporidium.</title>
        <authorList>
            <person name="Liu S."/>
            <person name="Roellig D.M."/>
            <person name="Guo Y."/>
            <person name="Li N."/>
            <person name="Frace M.A."/>
            <person name="Tang K."/>
            <person name="Zhang L."/>
            <person name="Feng Y."/>
            <person name="Xiao L."/>
        </authorList>
    </citation>
    <scope>NUCLEOTIDE SEQUENCE [LARGE SCALE GENOMIC DNA]</scope>
    <source>
        <strain evidence="3">39726</strain>
    </source>
</reference>
<organism evidence="3 4">
    <name type="scientific">Cryptosporidium ubiquitum</name>
    <dbReference type="NCBI Taxonomy" id="857276"/>
    <lineage>
        <taxon>Eukaryota</taxon>
        <taxon>Sar</taxon>
        <taxon>Alveolata</taxon>
        <taxon>Apicomplexa</taxon>
        <taxon>Conoidasida</taxon>
        <taxon>Coccidia</taxon>
        <taxon>Eucoccidiorida</taxon>
        <taxon>Eimeriorina</taxon>
        <taxon>Cryptosporidiidae</taxon>
        <taxon>Cryptosporidium</taxon>
    </lineage>
</organism>
<keyword evidence="2" id="KW-0732">Signal</keyword>
<dbReference type="EMBL" id="LRBP01000016">
    <property type="protein sequence ID" value="OII73342.1"/>
    <property type="molecule type" value="Genomic_DNA"/>
</dbReference>
<dbReference type="RefSeq" id="XP_028874685.1">
    <property type="nucleotide sequence ID" value="XM_029019565.1"/>
</dbReference>
<protein>
    <submittedName>
        <fullName evidence="3">Uncharacterized protein</fullName>
    </submittedName>
</protein>
<feature type="compositionally biased region" description="Acidic residues" evidence="1">
    <location>
        <begin position="450"/>
        <end position="468"/>
    </location>
</feature>
<feature type="compositionally biased region" description="Polar residues" evidence="1">
    <location>
        <begin position="56"/>
        <end position="74"/>
    </location>
</feature>
<evidence type="ECO:0000313" key="4">
    <source>
        <dbReference type="Proteomes" id="UP000186176"/>
    </source>
</evidence>
<keyword evidence="4" id="KW-1185">Reference proteome</keyword>
<feature type="region of interest" description="Disordered" evidence="1">
    <location>
        <begin position="448"/>
        <end position="468"/>
    </location>
</feature>
<dbReference type="AlphaFoldDB" id="A0A1J4MGI1"/>
<sequence>MNPFSFYISYLILFLLQSSFGSSIKSASQGHTRSHCSYGNQANTSTSGTTKGVTSPNCSHFSGSKSQPSNSDFRYISPIQTSKPVVNTPYYNYFLNSVNGKSFNQSLINNKHNSERDPKKPNTKTSYYQYYLNSINGKPGNQPYTSKYFGYRPSPYFSQQSSFKTTDRKPLSPTRHTSSKFIILKLPSDTSNKMNDKPRKEPFIRPNNHPKKGTSDDQKPSKPSGIPTTDLSIFDKYPLDNYEKITIHSKEIHEFRRVNLCCIFLQDIFDLASKTISNMSKSWTGNSELLENMLIQATTAFSTIYSSLYTCKSKLLRFDPNNKFALNITPGPIIDEKKVLNCEKDLVVQDKKQFKSALSSIRKINQEIKNNSNFITKVTKINYMDQQCKEFVLNSCRNALIEILKIESKILSNELEKTQLAVDIYTVNELLDESTRLDFDKYVLKKPMEVNEDEDEDDDDEEDDKNVA</sequence>
<proteinExistence type="predicted"/>
<feature type="region of interest" description="Disordered" evidence="1">
    <location>
        <begin position="189"/>
        <end position="229"/>
    </location>
</feature>
<feature type="signal peptide" evidence="2">
    <location>
        <begin position="1"/>
        <end position="21"/>
    </location>
</feature>
<feature type="chain" id="PRO_5012520645" evidence="2">
    <location>
        <begin position="22"/>
        <end position="468"/>
    </location>
</feature>
<feature type="compositionally biased region" description="Polar residues" evidence="1">
    <location>
        <begin position="31"/>
        <end position="43"/>
    </location>
</feature>
<comment type="caution">
    <text evidence="3">The sequence shown here is derived from an EMBL/GenBank/DDBJ whole genome shotgun (WGS) entry which is preliminary data.</text>
</comment>
<dbReference type="GeneID" id="39979344"/>